<keyword evidence="2" id="KW-1185">Reference proteome</keyword>
<proteinExistence type="predicted"/>
<dbReference type="AlphaFoldDB" id="A0A4Y7JU74"/>
<gene>
    <name evidence="1" type="ORF">C5167_025020</name>
</gene>
<dbReference type="Gramene" id="RZC63245">
    <property type="protein sequence ID" value="RZC63245"/>
    <property type="gene ID" value="C5167_025020"/>
</dbReference>
<evidence type="ECO:0000313" key="1">
    <source>
        <dbReference type="EMBL" id="RZC63245.1"/>
    </source>
</evidence>
<organism evidence="1 2">
    <name type="scientific">Papaver somniferum</name>
    <name type="common">Opium poppy</name>
    <dbReference type="NCBI Taxonomy" id="3469"/>
    <lineage>
        <taxon>Eukaryota</taxon>
        <taxon>Viridiplantae</taxon>
        <taxon>Streptophyta</taxon>
        <taxon>Embryophyta</taxon>
        <taxon>Tracheophyta</taxon>
        <taxon>Spermatophyta</taxon>
        <taxon>Magnoliopsida</taxon>
        <taxon>Ranunculales</taxon>
        <taxon>Papaveraceae</taxon>
        <taxon>Papaveroideae</taxon>
        <taxon>Papaver</taxon>
    </lineage>
</organism>
<dbReference type="EMBL" id="CM010719">
    <property type="protein sequence ID" value="RZC63245.1"/>
    <property type="molecule type" value="Genomic_DNA"/>
</dbReference>
<evidence type="ECO:0000313" key="2">
    <source>
        <dbReference type="Proteomes" id="UP000316621"/>
    </source>
</evidence>
<sequence length="35" mass="3933">MTTREEFQPASLGLGYGKTKTDLSDLELRDYGVQL</sequence>
<dbReference type="Proteomes" id="UP000316621">
    <property type="component" value="Chromosome 5"/>
</dbReference>
<accession>A0A4Y7JU74</accession>
<protein>
    <submittedName>
        <fullName evidence="1">Uncharacterized protein</fullName>
    </submittedName>
</protein>
<reference evidence="1 2" key="1">
    <citation type="journal article" date="2018" name="Science">
        <title>The opium poppy genome and morphinan production.</title>
        <authorList>
            <person name="Guo L."/>
            <person name="Winzer T."/>
            <person name="Yang X."/>
            <person name="Li Y."/>
            <person name="Ning Z."/>
            <person name="He Z."/>
            <person name="Teodor R."/>
            <person name="Lu Y."/>
            <person name="Bowser T.A."/>
            <person name="Graham I.A."/>
            <person name="Ye K."/>
        </authorList>
    </citation>
    <scope>NUCLEOTIDE SEQUENCE [LARGE SCALE GENOMIC DNA]</scope>
    <source>
        <strain evidence="2">cv. HN1</strain>
        <tissue evidence="1">Leaves</tissue>
    </source>
</reference>
<name>A0A4Y7JU74_PAPSO</name>